<dbReference type="InterPro" id="IPR010918">
    <property type="entry name" value="PurM-like_C_dom"/>
</dbReference>
<dbReference type="PANTHER" id="PTHR43555:SF1">
    <property type="entry name" value="PHOSPHORIBOSYLFORMYLGLYCINAMIDINE SYNTHASE SUBUNIT PURL"/>
    <property type="match status" value="1"/>
</dbReference>
<name>U3A5P6_9EURY</name>
<dbReference type="GO" id="GO:0005524">
    <property type="term" value="F:ATP binding"/>
    <property type="evidence" value="ECO:0007669"/>
    <property type="project" value="UniProtKB-UniRule"/>
</dbReference>
<gene>
    <name evidence="8" type="primary">purL</name>
    <name evidence="12" type="ORF">MBEHAL_1734</name>
</gene>
<dbReference type="InterPro" id="IPR036921">
    <property type="entry name" value="PurM-like_N_sf"/>
</dbReference>
<dbReference type="eggNOG" id="arCOG00641">
    <property type="taxonomic scope" value="Archaea"/>
</dbReference>
<dbReference type="SUPFAM" id="SSF55326">
    <property type="entry name" value="PurM N-terminal domain-like"/>
    <property type="match status" value="2"/>
</dbReference>
<comment type="catalytic activity">
    <reaction evidence="8">
        <text>N(2)-formyl-N(1)-(5-phospho-beta-D-ribosyl)glycinamide + L-glutamine + ATP + H2O = 2-formamido-N(1)-(5-O-phospho-beta-D-ribosyl)acetamidine + L-glutamate + ADP + phosphate + H(+)</text>
        <dbReference type="Rhea" id="RHEA:17129"/>
        <dbReference type="ChEBI" id="CHEBI:15377"/>
        <dbReference type="ChEBI" id="CHEBI:15378"/>
        <dbReference type="ChEBI" id="CHEBI:29985"/>
        <dbReference type="ChEBI" id="CHEBI:30616"/>
        <dbReference type="ChEBI" id="CHEBI:43474"/>
        <dbReference type="ChEBI" id="CHEBI:58359"/>
        <dbReference type="ChEBI" id="CHEBI:147286"/>
        <dbReference type="ChEBI" id="CHEBI:147287"/>
        <dbReference type="ChEBI" id="CHEBI:456216"/>
        <dbReference type="EC" id="6.3.5.3"/>
    </reaction>
</comment>
<evidence type="ECO:0000259" key="11">
    <source>
        <dbReference type="Pfam" id="PF18072"/>
    </source>
</evidence>
<reference evidence="12 13" key="1">
    <citation type="submission" date="2013-09" db="EMBL/GenBank/DDBJ databases">
        <title>Whole genome sequencing of Halarchaeum acidiphilum strain MH1-52-1.</title>
        <authorList>
            <person name="Shimane Y."/>
            <person name="Minegishi H."/>
            <person name="Nishi S."/>
            <person name="Echigo A."/>
            <person name="Shuto A."/>
            <person name="Konishi M."/>
            <person name="Ito T."/>
            <person name="Ohkuma M."/>
            <person name="Ohta Y."/>
            <person name="Nagano Y."/>
            <person name="Tsubouchi T."/>
            <person name="Mori K."/>
            <person name="Usui K."/>
            <person name="Kamekura M."/>
            <person name="Usami R."/>
            <person name="Takaki Y."/>
            <person name="Hatada Y."/>
        </authorList>
    </citation>
    <scope>NUCLEOTIDE SEQUENCE [LARGE SCALE GENOMIC DNA]</scope>
    <source>
        <strain evidence="12 13">JCM 16109</strain>
    </source>
</reference>
<feature type="domain" description="PurM-like N-terminal" evidence="9">
    <location>
        <begin position="59"/>
        <end position="173"/>
    </location>
</feature>
<keyword evidence="1 8" id="KW-0963">Cytoplasm</keyword>
<feature type="domain" description="Phosphoribosylformylglycinamidine synthase linker" evidence="11">
    <location>
        <begin position="2"/>
        <end position="37"/>
    </location>
</feature>
<dbReference type="NCBIfam" id="NF002290">
    <property type="entry name" value="PRK01213.1"/>
    <property type="match status" value="1"/>
</dbReference>
<evidence type="ECO:0000256" key="7">
    <source>
        <dbReference type="ARBA" id="ARBA00022842"/>
    </source>
</evidence>
<dbReference type="GO" id="GO:0004642">
    <property type="term" value="F:phosphoribosylformylglycinamidine synthase activity"/>
    <property type="evidence" value="ECO:0007669"/>
    <property type="project" value="UniProtKB-UniRule"/>
</dbReference>
<feature type="domain" description="PurM-like N-terminal" evidence="9">
    <location>
        <begin position="431"/>
        <end position="543"/>
    </location>
</feature>
<feature type="binding site" evidence="8">
    <location>
        <position position="522"/>
    </location>
    <ligand>
        <name>substrate</name>
    </ligand>
</feature>
<keyword evidence="4 8" id="KW-0547">Nucleotide-binding</keyword>
<comment type="caution">
    <text evidence="12">The sequence shown here is derived from an EMBL/GenBank/DDBJ whole genome shotgun (WGS) entry which is preliminary data.</text>
</comment>
<feature type="binding site" evidence="8">
    <location>
        <position position="101"/>
    </location>
    <ligand>
        <name>substrate</name>
    </ligand>
</feature>
<feature type="active site" evidence="8">
    <location>
        <position position="34"/>
    </location>
</feature>
<evidence type="ECO:0000313" key="12">
    <source>
        <dbReference type="EMBL" id="GAD52974.1"/>
    </source>
</evidence>
<feature type="binding site" evidence="8">
    <location>
        <position position="37"/>
    </location>
    <ligand>
        <name>ATP</name>
        <dbReference type="ChEBI" id="CHEBI:30616"/>
    </ligand>
</feature>
<dbReference type="EMBL" id="BATA01000041">
    <property type="protein sequence ID" value="GAD52974.1"/>
    <property type="molecule type" value="Genomic_DNA"/>
</dbReference>
<evidence type="ECO:0000256" key="4">
    <source>
        <dbReference type="ARBA" id="ARBA00022741"/>
    </source>
</evidence>
<dbReference type="CDD" id="cd02204">
    <property type="entry name" value="PurL_repeat2"/>
    <property type="match status" value="1"/>
</dbReference>
<evidence type="ECO:0000256" key="2">
    <source>
        <dbReference type="ARBA" id="ARBA00022598"/>
    </source>
</evidence>
<dbReference type="CDD" id="cd02203">
    <property type="entry name" value="PurL_repeat1"/>
    <property type="match status" value="1"/>
</dbReference>
<dbReference type="UniPathway" id="UPA00074">
    <property type="reaction ID" value="UER00128"/>
</dbReference>
<dbReference type="Pfam" id="PF02769">
    <property type="entry name" value="AIRS_C"/>
    <property type="match status" value="2"/>
</dbReference>
<evidence type="ECO:0000256" key="6">
    <source>
        <dbReference type="ARBA" id="ARBA00022840"/>
    </source>
</evidence>
<dbReference type="Gene3D" id="3.30.1330.10">
    <property type="entry name" value="PurM-like, N-terminal domain"/>
    <property type="match status" value="2"/>
</dbReference>
<feature type="binding site" evidence="8">
    <location>
        <position position="226"/>
    </location>
    <ligand>
        <name>substrate</name>
    </ligand>
</feature>
<comment type="function">
    <text evidence="8">Part of the phosphoribosylformylglycinamidine synthase complex involved in the purines biosynthetic pathway. Catalyzes the ATP-dependent conversion of formylglycinamide ribonucleotide (FGAR) and glutamine to yield formylglycinamidine ribonucleotide (FGAM) and glutamate. The FGAM synthase complex is composed of three subunits. PurQ produces an ammonia molecule by converting glutamine to glutamate. PurL transfers the ammonia molecule to FGAR to form FGAM in an ATP-dependent manner. PurS interacts with PurQ and PurL and is thought to assist in the transfer of the ammonia molecule from PurQ to PurL.</text>
</comment>
<dbReference type="InterPro" id="IPR036676">
    <property type="entry name" value="PurM-like_C_sf"/>
</dbReference>
<dbReference type="Pfam" id="PF00586">
    <property type="entry name" value="AIRS"/>
    <property type="match status" value="2"/>
</dbReference>
<dbReference type="PIRSF" id="PIRSF001587">
    <property type="entry name" value="FGAM_synthase_II"/>
    <property type="match status" value="1"/>
</dbReference>
<feature type="binding site" evidence="8">
    <location>
        <position position="520"/>
    </location>
    <ligand>
        <name>Mg(2+)</name>
        <dbReference type="ChEBI" id="CHEBI:18420"/>
        <label>1</label>
    </ligand>
</feature>
<comment type="caution">
    <text evidence="8">Lacks conserved residue(s) required for the propagation of feature annotation.</text>
</comment>
<dbReference type="Pfam" id="PF18072">
    <property type="entry name" value="FGAR-AT_linker"/>
    <property type="match status" value="1"/>
</dbReference>
<accession>U3A5P6</accession>
<dbReference type="InterPro" id="IPR016188">
    <property type="entry name" value="PurM-like_N"/>
</dbReference>
<protein>
    <recommendedName>
        <fullName evidence="8">Phosphoribosylformylglycinamidine synthase subunit PurL</fullName>
        <shortName evidence="8">FGAM synthase</shortName>
        <ecNumber evidence="8">6.3.5.3</ecNumber>
    </recommendedName>
    <alternativeName>
        <fullName evidence="8">Formylglycinamide ribonucleotide amidotransferase subunit II</fullName>
        <shortName evidence="8">FGAR amidotransferase II</shortName>
        <shortName evidence="8">FGAR-AT II</shortName>
    </alternativeName>
    <alternativeName>
        <fullName evidence="8">Glutamine amidotransferase PurL</fullName>
    </alternativeName>
    <alternativeName>
        <fullName evidence="8">Phosphoribosylformylglycinamidine synthase subunit II</fullName>
    </alternativeName>
</protein>
<organism evidence="12 13">
    <name type="scientific">Halarchaeum acidiphilum MH1-52-1</name>
    <dbReference type="NCBI Taxonomy" id="1261545"/>
    <lineage>
        <taxon>Archaea</taxon>
        <taxon>Methanobacteriati</taxon>
        <taxon>Methanobacteriota</taxon>
        <taxon>Stenosarchaea group</taxon>
        <taxon>Halobacteria</taxon>
        <taxon>Halobacteriales</taxon>
        <taxon>Halobacteriaceae</taxon>
    </lineage>
</organism>
<keyword evidence="5 8" id="KW-0658">Purine biosynthesis</keyword>
<dbReference type="PANTHER" id="PTHR43555">
    <property type="entry name" value="PHOSPHORIBOSYLFORMYLGLYCINAMIDINE SYNTHASE SUBUNIT PURL"/>
    <property type="match status" value="1"/>
</dbReference>
<feature type="binding site" evidence="8">
    <location>
        <begin position="79"/>
        <end position="82"/>
    </location>
    <ligand>
        <name>substrate</name>
    </ligand>
</feature>
<dbReference type="EC" id="6.3.5.3" evidence="8"/>
<feature type="binding site" evidence="8">
    <location>
        <position position="102"/>
    </location>
    <ligand>
        <name>Mg(2+)</name>
        <dbReference type="ChEBI" id="CHEBI:18420"/>
        <label>2</label>
    </ligand>
</feature>
<dbReference type="GO" id="GO:0006189">
    <property type="term" value="P:'de novo' IMP biosynthetic process"/>
    <property type="evidence" value="ECO:0007669"/>
    <property type="project" value="UniProtKB-UniRule"/>
</dbReference>
<evidence type="ECO:0000259" key="9">
    <source>
        <dbReference type="Pfam" id="PF00586"/>
    </source>
</evidence>
<sequence length="714" mass="73007">MTLAESDRERVVGELGRDPTRAEAALFENLWSEHCAYRSSLPLLSAFDSESEDVVVGPGDDAAVIEVGDGIYATFGVESHNHPSYVDPFDGAATGVGGIVRDTLSMGAYPVALADCLYFGGFEREHSRYLLDGVVEGISHYGNAIGVPTVSGSTAFHEGYEGNPLVNVACVGLLSPDRLVTAEAQRPGNRLVLVGNSTGRDGLGGASFASEDLAEDAETEDRPAVQVGDPYAEKRLVETNEALIDAGLVQSARDLGAAGLGGASSELVAKGRLAVASTNAVHQREPGMNATEILLAESQERMVYEVDPENVDAVREIAEKYDLGCSDIGEVTVDGRYVCEFDGDVVVDAPAEFLADGAPLNDLPMETPETPATDYDLPALAEAFEAVVASPNAASKRWIYRQYDHEVGARTAVRPGEDGAVLALRELADADAAVADAPGIALAAGANPNWTACEPYAGAYATAVENATNLAAVGAEPVAAVDCLNGGNPEKSDVYGGFGAIVDGLADGCRDLSVPVVGGNVSLYNDSEAGPIPPTPTLAVLGTTDTVDAPGSALAGDGTLLLVGGHDERLGGSELLAEFGGSDAFPEVPENAGDLVATLARVAGDDSVSAVHDVSDGGLAVTLAEGLTADAGADVSVPSLAALFSEAPGRAVVETTDPAAVRAAFDGVADVVEIGSSDDSGTLAIDIGDVESGGVAFDHDAVAAFRETIAAAME</sequence>
<keyword evidence="3 8" id="KW-0479">Metal-binding</keyword>
<feature type="active site" description="Proton acceptor" evidence="8">
    <location>
        <position position="80"/>
    </location>
</feature>
<dbReference type="GO" id="GO:0000287">
    <property type="term" value="F:magnesium ion binding"/>
    <property type="evidence" value="ECO:0007669"/>
    <property type="project" value="UniProtKB-UniRule"/>
</dbReference>
<keyword evidence="6 8" id="KW-0067">ATP-binding</keyword>
<keyword evidence="7 8" id="KW-0460">Magnesium</keyword>
<dbReference type="InterPro" id="IPR010074">
    <property type="entry name" value="PRibForGlyAmidine_synth_PurL"/>
</dbReference>
<dbReference type="NCBIfam" id="TIGR01736">
    <property type="entry name" value="FGAM_synth_II"/>
    <property type="match status" value="1"/>
</dbReference>
<comment type="pathway">
    <text evidence="8">Purine metabolism; IMP biosynthesis via de novo pathway; 5-amino-1-(5-phospho-D-ribosyl)imidazole from N(2)-formyl-N(1)-(5-phospho-D-ribosyl)glycinamide: step 1/2.</text>
</comment>
<dbReference type="HAMAP" id="MF_00420">
    <property type="entry name" value="PurL_2"/>
    <property type="match status" value="1"/>
</dbReference>
<proteinExistence type="inferred from homology"/>
<feature type="binding site" evidence="8">
    <location>
        <position position="78"/>
    </location>
    <ligand>
        <name>Mg(2+)</name>
        <dbReference type="ChEBI" id="CHEBI:18420"/>
        <label>1</label>
    </ligand>
</feature>
<feature type="binding site" evidence="8">
    <location>
        <position position="482"/>
    </location>
    <ligand>
        <name>ATP</name>
        <dbReference type="ChEBI" id="CHEBI:30616"/>
    </ligand>
</feature>
<feature type="binding site" evidence="8">
    <location>
        <position position="519"/>
    </location>
    <ligand>
        <name>ATP</name>
        <dbReference type="ChEBI" id="CHEBI:30616"/>
    </ligand>
</feature>
<comment type="similarity">
    <text evidence="8">Belongs to the FGAMS family.</text>
</comment>
<keyword evidence="13" id="KW-1185">Reference proteome</keyword>
<comment type="subunit">
    <text evidence="8">Monomer. Part of the FGAM synthase complex composed of 1 PurL, 1 PurQ and 2 PurS subunits.</text>
</comment>
<dbReference type="AlphaFoldDB" id="U3A5P6"/>
<keyword evidence="2 8" id="KW-0436">Ligase</keyword>
<evidence type="ECO:0000256" key="1">
    <source>
        <dbReference type="ARBA" id="ARBA00022490"/>
    </source>
</evidence>
<dbReference type="InterPro" id="IPR041609">
    <property type="entry name" value="PurL_linker"/>
</dbReference>
<evidence type="ECO:0000259" key="10">
    <source>
        <dbReference type="Pfam" id="PF02769"/>
    </source>
</evidence>
<feature type="domain" description="PurM-like C-terminal" evidence="10">
    <location>
        <begin position="186"/>
        <end position="338"/>
    </location>
</feature>
<dbReference type="SUPFAM" id="SSF56042">
    <property type="entry name" value="PurM C-terminal domain-like"/>
    <property type="match status" value="2"/>
</dbReference>
<dbReference type="GO" id="GO:0005737">
    <property type="term" value="C:cytoplasm"/>
    <property type="evidence" value="ECO:0007669"/>
    <property type="project" value="UniProtKB-SubCell"/>
</dbReference>
<feature type="binding site" evidence="8">
    <location>
        <position position="254"/>
    </location>
    <ligand>
        <name>Mg(2+)</name>
        <dbReference type="ChEBI" id="CHEBI:18420"/>
        <label>2</label>
    </ligand>
</feature>
<evidence type="ECO:0000256" key="8">
    <source>
        <dbReference type="HAMAP-Rule" id="MF_00420"/>
    </source>
</evidence>
<evidence type="ECO:0000313" key="13">
    <source>
        <dbReference type="Proteomes" id="UP000016986"/>
    </source>
</evidence>
<comment type="subcellular location">
    <subcellularLocation>
        <location evidence="8">Cytoplasm</location>
    </subcellularLocation>
</comment>
<feature type="domain" description="PurM-like C-terminal" evidence="10">
    <location>
        <begin position="560"/>
        <end position="684"/>
    </location>
</feature>
<evidence type="ECO:0000256" key="3">
    <source>
        <dbReference type="ARBA" id="ARBA00022723"/>
    </source>
</evidence>
<evidence type="ECO:0000256" key="5">
    <source>
        <dbReference type="ARBA" id="ARBA00022755"/>
    </source>
</evidence>
<dbReference type="Gene3D" id="3.90.650.10">
    <property type="entry name" value="PurM-like C-terminal domain"/>
    <property type="match status" value="2"/>
</dbReference>
<feature type="binding site" evidence="8">
    <location>
        <begin position="297"/>
        <end position="299"/>
    </location>
    <ligand>
        <name>substrate</name>
    </ligand>
</feature>
<dbReference type="Proteomes" id="UP000016986">
    <property type="component" value="Unassembled WGS sequence"/>
</dbReference>